<accession>A0A699ZEY6</accession>
<keyword evidence="3" id="KW-1185">Reference proteome</keyword>
<feature type="region of interest" description="Disordered" evidence="1">
    <location>
        <begin position="239"/>
        <end position="264"/>
    </location>
</feature>
<evidence type="ECO:0000256" key="1">
    <source>
        <dbReference type="SAM" id="MobiDB-lite"/>
    </source>
</evidence>
<protein>
    <submittedName>
        <fullName evidence="2">Uncharacterized protein</fullName>
    </submittedName>
</protein>
<gene>
    <name evidence="2" type="ORF">HaLaN_17569</name>
</gene>
<dbReference type="EMBL" id="BLLF01001636">
    <property type="protein sequence ID" value="GFH20445.1"/>
    <property type="molecule type" value="Genomic_DNA"/>
</dbReference>
<evidence type="ECO:0000313" key="2">
    <source>
        <dbReference type="EMBL" id="GFH20445.1"/>
    </source>
</evidence>
<comment type="caution">
    <text evidence="2">The sequence shown here is derived from an EMBL/GenBank/DDBJ whole genome shotgun (WGS) entry which is preliminary data.</text>
</comment>
<reference evidence="2 3" key="1">
    <citation type="submission" date="2020-02" db="EMBL/GenBank/DDBJ databases">
        <title>Draft genome sequence of Haematococcus lacustris strain NIES-144.</title>
        <authorList>
            <person name="Morimoto D."/>
            <person name="Nakagawa S."/>
            <person name="Yoshida T."/>
            <person name="Sawayama S."/>
        </authorList>
    </citation>
    <scope>NUCLEOTIDE SEQUENCE [LARGE SCALE GENOMIC DNA]</scope>
    <source>
        <strain evidence="2 3">NIES-144</strain>
    </source>
</reference>
<dbReference type="AlphaFoldDB" id="A0A699ZEY6"/>
<dbReference type="Proteomes" id="UP000485058">
    <property type="component" value="Unassembled WGS sequence"/>
</dbReference>
<proteinExistence type="predicted"/>
<organism evidence="2 3">
    <name type="scientific">Haematococcus lacustris</name>
    <name type="common">Green alga</name>
    <name type="synonym">Haematococcus pluvialis</name>
    <dbReference type="NCBI Taxonomy" id="44745"/>
    <lineage>
        <taxon>Eukaryota</taxon>
        <taxon>Viridiplantae</taxon>
        <taxon>Chlorophyta</taxon>
        <taxon>core chlorophytes</taxon>
        <taxon>Chlorophyceae</taxon>
        <taxon>CS clade</taxon>
        <taxon>Chlamydomonadales</taxon>
        <taxon>Haematococcaceae</taxon>
        <taxon>Haematococcus</taxon>
    </lineage>
</organism>
<sequence>MVQCTVHGSSSPSSLARAYMRVGPQRPLGPSAFVWVLVGRWDDQGWAGLVRAGPWSANAIGALFTTCPEVLDVTYFWKHPQFLSLQGSSTSTCASQRCFWACMWGPREASCGLRHDSGCTWPSQLGCGVARCISNDHSGRKGRTNTDAPKATLGWAKDSCGRERPKSDQGELADQATIRAARDDDDEGDNEVQAVESMLNQILSKRKQASLAADRGVAAKQAAVLQEAHDKVQAASEALSAAVGKDAKDAGAQTKSAFTKVCSH</sequence>
<evidence type="ECO:0000313" key="3">
    <source>
        <dbReference type="Proteomes" id="UP000485058"/>
    </source>
</evidence>
<name>A0A699ZEY6_HAELA</name>